<dbReference type="PANTHER" id="PTHR48008:SF14">
    <property type="entry name" value="PROTEIN KINASE DOMAIN-CONTAINING PROTEIN"/>
    <property type="match status" value="1"/>
</dbReference>
<dbReference type="AlphaFoldDB" id="A0A6P5WP91"/>
<dbReference type="PANTHER" id="PTHR48008">
    <property type="entry name" value="LEUCINE-RICH REPEAT RECEPTOR-LIKE PROTEIN KINASE IMK3-RELATED"/>
    <property type="match status" value="1"/>
</dbReference>
<dbReference type="RefSeq" id="XP_022717311.1">
    <property type="nucleotide sequence ID" value="XM_022861576.1"/>
</dbReference>
<evidence type="ECO:0000313" key="1">
    <source>
        <dbReference type="Proteomes" id="UP000515121"/>
    </source>
</evidence>
<dbReference type="InterPro" id="IPR052451">
    <property type="entry name" value="Ser/Thr_kinase-like"/>
</dbReference>
<evidence type="ECO:0000313" key="2">
    <source>
        <dbReference type="RefSeq" id="XP_022717311.1"/>
    </source>
</evidence>
<protein>
    <submittedName>
        <fullName evidence="2">Probable LRR receptor-like serine/threonine-protein kinase At3g47570</fullName>
    </submittedName>
</protein>
<sequence length="97" mass="10902">METFTGRKPTNEMFAGEMNLKCWVKESLPDAITEVADAYLLEKDEDNFMAKTSCISSVMQLALDCCAESPAERKDMKDVVVSLKKIKDKFLKDTGRA</sequence>
<dbReference type="OrthoDB" id="1428502at2759"/>
<dbReference type="Gene3D" id="1.10.510.10">
    <property type="entry name" value="Transferase(Phosphotransferase) domain 1"/>
    <property type="match status" value="1"/>
</dbReference>
<reference evidence="2" key="1">
    <citation type="submission" date="2025-08" db="UniProtKB">
        <authorList>
            <consortium name="RefSeq"/>
        </authorList>
    </citation>
    <scope>IDENTIFICATION</scope>
    <source>
        <tissue evidence="2">Fruit stalk</tissue>
    </source>
</reference>
<name>A0A6P5WP91_DURZI</name>
<organism evidence="1 2">
    <name type="scientific">Durio zibethinus</name>
    <name type="common">Durian</name>
    <dbReference type="NCBI Taxonomy" id="66656"/>
    <lineage>
        <taxon>Eukaryota</taxon>
        <taxon>Viridiplantae</taxon>
        <taxon>Streptophyta</taxon>
        <taxon>Embryophyta</taxon>
        <taxon>Tracheophyta</taxon>
        <taxon>Spermatophyta</taxon>
        <taxon>Magnoliopsida</taxon>
        <taxon>eudicotyledons</taxon>
        <taxon>Gunneridae</taxon>
        <taxon>Pentapetalae</taxon>
        <taxon>rosids</taxon>
        <taxon>malvids</taxon>
        <taxon>Malvales</taxon>
        <taxon>Malvaceae</taxon>
        <taxon>Helicteroideae</taxon>
        <taxon>Durio</taxon>
    </lineage>
</organism>
<dbReference type="Proteomes" id="UP000515121">
    <property type="component" value="Unplaced"/>
</dbReference>
<dbReference type="GeneID" id="111275934"/>
<dbReference type="KEGG" id="dzi:111275934"/>
<accession>A0A6P5WP91</accession>
<proteinExistence type="predicted"/>
<keyword evidence="1" id="KW-1185">Reference proteome</keyword>
<gene>
    <name evidence="2" type="primary">LOC111275934</name>
</gene>